<feature type="domain" description="YdbS-like PH" evidence="2">
    <location>
        <begin position="85"/>
        <end position="159"/>
    </location>
</feature>
<feature type="transmembrane region" description="Helical" evidence="1">
    <location>
        <begin position="26"/>
        <end position="47"/>
    </location>
</feature>
<keyword evidence="1" id="KW-0812">Transmembrane</keyword>
<dbReference type="EMBL" id="JALJXV010000003">
    <property type="protein sequence ID" value="MCP1674556.1"/>
    <property type="molecule type" value="Genomic_DNA"/>
</dbReference>
<organism evidence="3 4">
    <name type="scientific">Natronocella acetinitrilica</name>
    <dbReference type="NCBI Taxonomy" id="414046"/>
    <lineage>
        <taxon>Bacteria</taxon>
        <taxon>Pseudomonadati</taxon>
        <taxon>Pseudomonadota</taxon>
        <taxon>Gammaproteobacteria</taxon>
        <taxon>Chromatiales</taxon>
        <taxon>Ectothiorhodospiraceae</taxon>
        <taxon>Natronocella</taxon>
    </lineage>
</organism>
<evidence type="ECO:0000259" key="2">
    <source>
        <dbReference type="Pfam" id="PF03703"/>
    </source>
</evidence>
<evidence type="ECO:0000256" key="1">
    <source>
        <dbReference type="SAM" id="Phobius"/>
    </source>
</evidence>
<feature type="transmembrane region" description="Helical" evidence="1">
    <location>
        <begin position="59"/>
        <end position="81"/>
    </location>
</feature>
<dbReference type="Proteomes" id="UP001205843">
    <property type="component" value="Unassembled WGS sequence"/>
</dbReference>
<reference evidence="3" key="1">
    <citation type="submission" date="2022-03" db="EMBL/GenBank/DDBJ databases">
        <title>Genomic Encyclopedia of Type Strains, Phase III (KMG-III): the genomes of soil and plant-associated and newly described type strains.</title>
        <authorList>
            <person name="Whitman W."/>
        </authorList>
    </citation>
    <scope>NUCLEOTIDE SEQUENCE</scope>
    <source>
        <strain evidence="3">ANL 6-2</strain>
    </source>
</reference>
<proteinExistence type="predicted"/>
<evidence type="ECO:0000313" key="3">
    <source>
        <dbReference type="EMBL" id="MCP1674556.1"/>
    </source>
</evidence>
<keyword evidence="4" id="KW-1185">Reference proteome</keyword>
<comment type="caution">
    <text evidence="3">The sequence shown here is derived from an EMBL/GenBank/DDBJ whole genome shotgun (WGS) entry which is preliminary data.</text>
</comment>
<name>A0AAE3KBD8_9GAMM</name>
<sequence>MAARQERAQAGRRGERFIWQATPSQWINLMHYLVVLPIFTLAITMGTRVLDVLLDPQGVAYYALITAAATAPVFLAIWQYLVVAMTRYALTTERIQKRTGVLNIIHNQVELYRVKDYRVERPLLLRLVGLGTLSVETSDRNRPVVRFVAIRDPERLADALRRLVEHNRNRRGVREIDVS</sequence>
<keyword evidence="1" id="KW-0472">Membrane</keyword>
<protein>
    <submittedName>
        <fullName evidence="3">Membrane protein YdbT with pleckstrin-like domain</fullName>
    </submittedName>
</protein>
<accession>A0AAE3KBD8</accession>
<evidence type="ECO:0000313" key="4">
    <source>
        <dbReference type="Proteomes" id="UP001205843"/>
    </source>
</evidence>
<dbReference type="Pfam" id="PF03703">
    <property type="entry name" value="bPH_2"/>
    <property type="match status" value="1"/>
</dbReference>
<gene>
    <name evidence="3" type="ORF">J2T57_001658</name>
</gene>
<dbReference type="RefSeq" id="WP_253476637.1">
    <property type="nucleotide sequence ID" value="NZ_JALJXV010000003.1"/>
</dbReference>
<dbReference type="AlphaFoldDB" id="A0AAE3KBD8"/>
<keyword evidence="1" id="KW-1133">Transmembrane helix</keyword>
<dbReference type="InterPro" id="IPR005182">
    <property type="entry name" value="YdbS-like_PH"/>
</dbReference>